<keyword evidence="1" id="KW-0175">Coiled coil</keyword>
<protein>
    <recommendedName>
        <fullName evidence="5">Chromosome segregation protein</fullName>
    </recommendedName>
</protein>
<feature type="coiled-coil region" evidence="1">
    <location>
        <begin position="64"/>
        <end position="112"/>
    </location>
</feature>
<accession>A0A6A8AGQ0</accession>
<evidence type="ECO:0000313" key="3">
    <source>
        <dbReference type="EMBL" id="MQY49959.1"/>
    </source>
</evidence>
<evidence type="ECO:0008006" key="5">
    <source>
        <dbReference type="Google" id="ProtNLM"/>
    </source>
</evidence>
<gene>
    <name evidence="3" type="ORF">GAO09_28425</name>
</gene>
<sequence>MIQFALLFGLGFLTAVLLAMILAPAIHRRIVRYTENRIQATMPISPQEVRAQRDMARAVYAAENARTKQDLAKARDKALALQLRYDGITGDATRLQSENHELHMQIDDMNTEASDLRSRLRREDVYIQQLRAALQTVEDAGATKDLEIETLHKRVMKLGADLDNLTIDLSTRDTEVENLKFRVTALREERDTLRQDVKLLTTRTKEAEIRLTQEEHKALRLEDKLARETAERNDKESALERRDVEITRLRDKVKTANAETRSANKALKAAGITLPAPTKKAAEPEKISVIPAGISETGNDLTSMAQDIRNRGTALGERLTKPRGKAGDDAIRSEMASIAASMVALTATAEGPSSPIHKLLETPAEPSETGRISLADRAREAIAEQTQSA</sequence>
<feature type="region of interest" description="Disordered" evidence="2">
    <location>
        <begin position="351"/>
        <end position="371"/>
    </location>
</feature>
<organism evidence="3 4">
    <name type="scientific">Endobacterium cereale</name>
    <dbReference type="NCBI Taxonomy" id="2663029"/>
    <lineage>
        <taxon>Bacteria</taxon>
        <taxon>Pseudomonadati</taxon>
        <taxon>Pseudomonadota</taxon>
        <taxon>Alphaproteobacteria</taxon>
        <taxon>Hyphomicrobiales</taxon>
        <taxon>Rhizobiaceae</taxon>
        <taxon>Endobacterium</taxon>
    </lineage>
</organism>
<dbReference type="RefSeq" id="WP_324185099.1">
    <property type="nucleotide sequence ID" value="NZ_JAYKOO010000004.1"/>
</dbReference>
<evidence type="ECO:0000256" key="1">
    <source>
        <dbReference type="SAM" id="Coils"/>
    </source>
</evidence>
<name>A0A6A8AGQ0_9HYPH</name>
<keyword evidence="4" id="KW-1185">Reference proteome</keyword>
<proteinExistence type="predicted"/>
<feature type="coiled-coil region" evidence="1">
    <location>
        <begin position="176"/>
        <end position="259"/>
    </location>
</feature>
<evidence type="ECO:0000256" key="2">
    <source>
        <dbReference type="SAM" id="MobiDB-lite"/>
    </source>
</evidence>
<dbReference type="AlphaFoldDB" id="A0A6A8AGQ0"/>
<dbReference type="EMBL" id="WIXI01000051">
    <property type="protein sequence ID" value="MQY49959.1"/>
    <property type="molecule type" value="Genomic_DNA"/>
</dbReference>
<reference evidence="3 4" key="1">
    <citation type="submission" date="2019-11" db="EMBL/GenBank/DDBJ databases">
        <title>Genome analysis of Rhizobacterium cereale a novel genus and species isolated from maize roots in North Spain.</title>
        <authorList>
            <person name="Menendez E."/>
            <person name="Flores-Felix J.D."/>
            <person name="Ramirez-Bahena M.-H."/>
            <person name="Igual J.M."/>
            <person name="Garcia-Fraile P."/>
            <person name="Peix A."/>
            <person name="Velazquez E."/>
        </authorList>
    </citation>
    <scope>NUCLEOTIDE SEQUENCE [LARGE SCALE GENOMIC DNA]</scope>
    <source>
        <strain evidence="3 4">RZME27</strain>
    </source>
</reference>
<dbReference type="Proteomes" id="UP000435138">
    <property type="component" value="Unassembled WGS sequence"/>
</dbReference>
<evidence type="ECO:0000313" key="4">
    <source>
        <dbReference type="Proteomes" id="UP000435138"/>
    </source>
</evidence>
<dbReference type="InterPro" id="IPR038077">
    <property type="entry name" value="Troponin_sf"/>
</dbReference>
<dbReference type="Gene3D" id="1.10.287.1490">
    <property type="match status" value="1"/>
</dbReference>
<dbReference type="SUPFAM" id="SSF90250">
    <property type="entry name" value="Troponin coil-coiled subunits"/>
    <property type="match status" value="1"/>
</dbReference>
<comment type="caution">
    <text evidence="3">The sequence shown here is derived from an EMBL/GenBank/DDBJ whole genome shotgun (WGS) entry which is preliminary data.</text>
</comment>